<dbReference type="RefSeq" id="WP_133909469.1">
    <property type="nucleotide sequence ID" value="NZ_SOCP01000037.1"/>
</dbReference>
<dbReference type="SUPFAM" id="SSF54593">
    <property type="entry name" value="Glyoxalase/Bleomycin resistance protein/Dihydroxybiphenyl dioxygenase"/>
    <property type="match status" value="1"/>
</dbReference>
<dbReference type="EMBL" id="SOCP01000037">
    <property type="protein sequence ID" value="TDV34899.1"/>
    <property type="molecule type" value="Genomic_DNA"/>
</dbReference>
<feature type="region of interest" description="Disordered" evidence="1">
    <location>
        <begin position="81"/>
        <end position="114"/>
    </location>
</feature>
<dbReference type="OrthoDB" id="2453533at2"/>
<dbReference type="InterPro" id="IPR004360">
    <property type="entry name" value="Glyas_Fos-R_dOase_dom"/>
</dbReference>
<evidence type="ECO:0000313" key="4">
    <source>
        <dbReference type="Proteomes" id="UP000294927"/>
    </source>
</evidence>
<dbReference type="Gene3D" id="3.10.180.10">
    <property type="entry name" value="2,3-Dihydroxybiphenyl 1,2-Dioxygenase, domain 1"/>
    <property type="match status" value="1"/>
</dbReference>
<dbReference type="Proteomes" id="UP000294927">
    <property type="component" value="Unassembled WGS sequence"/>
</dbReference>
<dbReference type="CDD" id="cd06587">
    <property type="entry name" value="VOC"/>
    <property type="match status" value="1"/>
</dbReference>
<organism evidence="3 4">
    <name type="scientific">Actinophytocola oryzae</name>
    <dbReference type="NCBI Taxonomy" id="502181"/>
    <lineage>
        <taxon>Bacteria</taxon>
        <taxon>Bacillati</taxon>
        <taxon>Actinomycetota</taxon>
        <taxon>Actinomycetes</taxon>
        <taxon>Pseudonocardiales</taxon>
        <taxon>Pseudonocardiaceae</taxon>
    </lineage>
</organism>
<keyword evidence="4" id="KW-1185">Reference proteome</keyword>
<evidence type="ECO:0000259" key="2">
    <source>
        <dbReference type="PROSITE" id="PS51819"/>
    </source>
</evidence>
<reference evidence="3 4" key="1">
    <citation type="submission" date="2019-03" db="EMBL/GenBank/DDBJ databases">
        <title>Genomic Encyclopedia of Archaeal and Bacterial Type Strains, Phase II (KMG-II): from individual species to whole genera.</title>
        <authorList>
            <person name="Goeker M."/>
        </authorList>
    </citation>
    <scope>NUCLEOTIDE SEQUENCE [LARGE SCALE GENOMIC DNA]</scope>
    <source>
        <strain evidence="3 4">DSM 45499</strain>
    </source>
</reference>
<accession>A0A4R7UNX7</accession>
<dbReference type="InterPro" id="IPR029068">
    <property type="entry name" value="Glyas_Bleomycin-R_OHBP_Dase"/>
</dbReference>
<dbReference type="InterPro" id="IPR037523">
    <property type="entry name" value="VOC_core"/>
</dbReference>
<dbReference type="PROSITE" id="PS51819">
    <property type="entry name" value="VOC"/>
    <property type="match status" value="1"/>
</dbReference>
<proteinExistence type="predicted"/>
<feature type="compositionally biased region" description="Basic and acidic residues" evidence="1">
    <location>
        <begin position="85"/>
        <end position="95"/>
    </location>
</feature>
<dbReference type="AlphaFoldDB" id="A0A4R7UNX7"/>
<sequence>MEATDLFAGIPVTDYEAARGWYERLFGAPPAFFPHDTEAVWALAEHRYVYVVRDPEHAGHARVMVFVADLDAHVADLAGRGLTPSKEETHGEGVRKITYTDADGNETSFGGAPS</sequence>
<gene>
    <name evidence="3" type="ORF">CLV71_13718</name>
</gene>
<name>A0A4R7UNX7_9PSEU</name>
<evidence type="ECO:0000256" key="1">
    <source>
        <dbReference type="SAM" id="MobiDB-lite"/>
    </source>
</evidence>
<evidence type="ECO:0000313" key="3">
    <source>
        <dbReference type="EMBL" id="TDV34899.1"/>
    </source>
</evidence>
<feature type="domain" description="VOC" evidence="2">
    <location>
        <begin position="3"/>
        <end position="112"/>
    </location>
</feature>
<comment type="caution">
    <text evidence="3">The sequence shown here is derived from an EMBL/GenBank/DDBJ whole genome shotgun (WGS) entry which is preliminary data.</text>
</comment>
<dbReference type="Pfam" id="PF00903">
    <property type="entry name" value="Glyoxalase"/>
    <property type="match status" value="1"/>
</dbReference>
<protein>
    <recommendedName>
        <fullName evidence="2">VOC domain-containing protein</fullName>
    </recommendedName>
</protein>